<dbReference type="RefSeq" id="WP_023662220.1">
    <property type="nucleotide sequence ID" value="NZ_KU254577.1"/>
</dbReference>
<feature type="coiled-coil region" evidence="1">
    <location>
        <begin position="133"/>
        <end position="228"/>
    </location>
</feature>
<feature type="domain" description="KfrA N-terminal DNA-binding" evidence="2">
    <location>
        <begin position="14"/>
        <end position="131"/>
    </location>
</feature>
<reference evidence="3" key="1">
    <citation type="submission" date="2015-12" db="EMBL/GenBank/DDBJ databases">
        <title>The first report of fully sequenced SIM-encoding plasmid pHN39-SIM.</title>
        <authorList>
            <person name="Sun F."/>
            <person name="Zhou D."/>
            <person name="Wang Q."/>
            <person name="Feng J."/>
            <person name="Feng W."/>
            <person name="Luo W."/>
            <person name="Zhang D."/>
            <person name="Chen Y."/>
            <person name="Qiu X."/>
            <person name="Yin Z."/>
            <person name="Chen W."/>
            <person name="Xia P."/>
        </authorList>
    </citation>
    <scope>NUCLEOTIDE SEQUENCE</scope>
    <source>
        <strain evidence="3">HN39</strain>
        <plasmid evidence="3">pHN39-SIM</plasmid>
    </source>
</reference>
<name>A0A3G1DH39_PSEAI</name>
<geneLocation type="plasmid" evidence="3">
    <name>pHN39-SIM</name>
</geneLocation>
<dbReference type="AlphaFoldDB" id="A0A3G1DH39"/>
<evidence type="ECO:0000256" key="1">
    <source>
        <dbReference type="SAM" id="Coils"/>
    </source>
</evidence>
<proteinExistence type="predicted"/>
<organism evidence="3">
    <name type="scientific">Pseudomonas aeruginosa</name>
    <dbReference type="NCBI Taxonomy" id="287"/>
    <lineage>
        <taxon>Bacteria</taxon>
        <taxon>Pseudomonadati</taxon>
        <taxon>Pseudomonadota</taxon>
        <taxon>Gammaproteobacteria</taxon>
        <taxon>Pseudomonadales</taxon>
        <taxon>Pseudomonadaceae</taxon>
        <taxon>Pseudomonas</taxon>
    </lineage>
</organism>
<sequence length="341" mass="38087">MTSTGISSDKRLSTRDLVHLYARELLDAGREVRQADIRECIYANHDIKASPNLVYEEIKKFWSEIGPVLSARLRRPGVPDAVCEKLDEIWDVALRAATDSHAVERKALEAEAAAAVVAARVAQENERTASASLEAQRRELAGLMADKERLTDQLDQVSADVRQLQAELAELNAKLVSSSQSHNEEIKRLQEVHHGAIERAQEMHRGELERLQEQLKAANTATETAQAKAETARVAAEQHLEKTENHLMMETARVRDDERAKTERVSKELQQSLTLIDQLRIQRSKATDEAAEMRGRLEATQQGLRALEAQNKELRELNTTLQTALLEGLRDAKAGSLAADE</sequence>
<evidence type="ECO:0000259" key="2">
    <source>
        <dbReference type="Pfam" id="PF11740"/>
    </source>
</evidence>
<evidence type="ECO:0000313" key="3">
    <source>
        <dbReference type="EMBL" id="AMP36015.1"/>
    </source>
</evidence>
<feature type="coiled-coil region" evidence="1">
    <location>
        <begin position="276"/>
        <end position="327"/>
    </location>
</feature>
<protein>
    <recommendedName>
        <fullName evidence="2">KfrA N-terminal DNA-binding domain-containing protein</fullName>
    </recommendedName>
</protein>
<dbReference type="EMBL" id="KU254577">
    <property type="protein sequence ID" value="AMP36015.1"/>
    <property type="molecule type" value="Genomic_DNA"/>
</dbReference>
<dbReference type="InterPro" id="IPR021104">
    <property type="entry name" value="KfrA_DNA-bd_N"/>
</dbReference>
<keyword evidence="3" id="KW-0614">Plasmid</keyword>
<dbReference type="Pfam" id="PF11740">
    <property type="entry name" value="KfrA_N"/>
    <property type="match status" value="1"/>
</dbReference>
<keyword evidence="1" id="KW-0175">Coiled coil</keyword>
<accession>A0A3G1DH39</accession>